<keyword evidence="2" id="KW-1185">Reference proteome</keyword>
<reference evidence="1 2" key="1">
    <citation type="journal article" date="2014" name="PLoS Genet.">
        <title>Phylogenetically driven sequencing of extremely halophilic archaea reveals strategies for static and dynamic osmo-response.</title>
        <authorList>
            <person name="Becker E.A."/>
            <person name="Seitzer P.M."/>
            <person name="Tritt A."/>
            <person name="Larsen D."/>
            <person name="Krusor M."/>
            <person name="Yao A.I."/>
            <person name="Wu D."/>
            <person name="Madern D."/>
            <person name="Eisen J.A."/>
            <person name="Darling A.E."/>
            <person name="Facciotti M.T."/>
        </authorList>
    </citation>
    <scope>NUCLEOTIDE SEQUENCE [LARGE SCALE GENOMIC DNA]</scope>
    <source>
        <strain evidence="1 2">100A6</strain>
    </source>
</reference>
<accession>M0LZN8</accession>
<protein>
    <submittedName>
        <fullName evidence="1">Uncharacterized protein</fullName>
    </submittedName>
</protein>
<sequence length="104" mass="11602">MMAGTHDVSKRQKRFECLFVVLVSIRYPNQGSTSMRHTDLFSLRSAFVATPGGTIHTRGSESLPTELTGTTTDSEWCKYTVPGFDMTNGIANVLDDTHRFVTDR</sequence>
<evidence type="ECO:0000313" key="1">
    <source>
        <dbReference type="EMBL" id="EMA37580.1"/>
    </source>
</evidence>
<organism evidence="1 2">
    <name type="scientific">Halococcus hamelinensis 100A6</name>
    <dbReference type="NCBI Taxonomy" id="1132509"/>
    <lineage>
        <taxon>Archaea</taxon>
        <taxon>Methanobacteriati</taxon>
        <taxon>Methanobacteriota</taxon>
        <taxon>Stenosarchaea group</taxon>
        <taxon>Halobacteria</taxon>
        <taxon>Halobacteriales</taxon>
        <taxon>Halococcaceae</taxon>
        <taxon>Halococcus</taxon>
    </lineage>
</organism>
<dbReference type="Proteomes" id="UP000011566">
    <property type="component" value="Unassembled WGS sequence"/>
</dbReference>
<comment type="caution">
    <text evidence="1">The sequence shown here is derived from an EMBL/GenBank/DDBJ whole genome shotgun (WGS) entry which is preliminary data.</text>
</comment>
<evidence type="ECO:0000313" key="2">
    <source>
        <dbReference type="Proteomes" id="UP000011566"/>
    </source>
</evidence>
<proteinExistence type="predicted"/>
<dbReference type="AlphaFoldDB" id="M0LZN8"/>
<name>M0LZN8_9EURY</name>
<gene>
    <name evidence="1" type="ORF">C447_12702</name>
</gene>
<dbReference type="EMBL" id="AOMB01000034">
    <property type="protein sequence ID" value="EMA37580.1"/>
    <property type="molecule type" value="Genomic_DNA"/>
</dbReference>